<reference evidence="1" key="1">
    <citation type="submission" date="2022-02" db="EMBL/GenBank/DDBJ databases">
        <title>Plant Genome Project.</title>
        <authorList>
            <person name="Zhang R.-G."/>
        </authorList>
    </citation>
    <scope>NUCLEOTIDE SEQUENCE</scope>
    <source>
        <strain evidence="1">AT1</strain>
    </source>
</reference>
<comment type="caution">
    <text evidence="1">The sequence shown here is derived from an EMBL/GenBank/DDBJ whole genome shotgun (WGS) entry which is preliminary data.</text>
</comment>
<dbReference type="Proteomes" id="UP001062846">
    <property type="component" value="Chromosome 7"/>
</dbReference>
<sequence length="248" mass="27701">MHPKPIPVSSCSAYIALETTGGQTSLPPSPFPARRNSNEENNVQGLVIGLLVLFVFLTTVVCLVQVSIDLIEIAEIEPAANPQFKVNSASFSLSNNILSSSRVIKGEITFNVTKPLNCTIVFFDKIVVSLFHAERPLSIAITEPFFQNESNHTMVKAIFPPTRNAPHVETRDPKGMPSGDFNSFEYLSFDVNAKGRLWPNLETREDFIEYGRQMYVWCPDVKVRILVKTGVGMMEGEPAKCKVQNFYR</sequence>
<organism evidence="1 2">
    <name type="scientific">Rhododendron molle</name>
    <name type="common">Chinese azalea</name>
    <name type="synonym">Azalea mollis</name>
    <dbReference type="NCBI Taxonomy" id="49168"/>
    <lineage>
        <taxon>Eukaryota</taxon>
        <taxon>Viridiplantae</taxon>
        <taxon>Streptophyta</taxon>
        <taxon>Embryophyta</taxon>
        <taxon>Tracheophyta</taxon>
        <taxon>Spermatophyta</taxon>
        <taxon>Magnoliopsida</taxon>
        <taxon>eudicotyledons</taxon>
        <taxon>Gunneridae</taxon>
        <taxon>Pentapetalae</taxon>
        <taxon>asterids</taxon>
        <taxon>Ericales</taxon>
        <taxon>Ericaceae</taxon>
        <taxon>Ericoideae</taxon>
        <taxon>Rhodoreae</taxon>
        <taxon>Rhododendron</taxon>
    </lineage>
</organism>
<protein>
    <submittedName>
        <fullName evidence="1">Uncharacterized protein</fullName>
    </submittedName>
</protein>
<accession>A0ACC0N347</accession>
<dbReference type="EMBL" id="CM046394">
    <property type="protein sequence ID" value="KAI8547685.1"/>
    <property type="molecule type" value="Genomic_DNA"/>
</dbReference>
<evidence type="ECO:0000313" key="2">
    <source>
        <dbReference type="Proteomes" id="UP001062846"/>
    </source>
</evidence>
<gene>
    <name evidence="1" type="ORF">RHMOL_Rhmol07G0215300</name>
</gene>
<name>A0ACC0N347_RHOML</name>
<evidence type="ECO:0000313" key="1">
    <source>
        <dbReference type="EMBL" id="KAI8547685.1"/>
    </source>
</evidence>
<keyword evidence="2" id="KW-1185">Reference proteome</keyword>
<proteinExistence type="predicted"/>